<keyword evidence="2" id="KW-1185">Reference proteome</keyword>
<gene>
    <name evidence="1" type="ORF">F53441_9223</name>
</gene>
<comment type="caution">
    <text evidence="1">The sequence shown here is derived from an EMBL/GenBank/DDBJ whole genome shotgun (WGS) entry which is preliminary data.</text>
</comment>
<evidence type="ECO:0000313" key="2">
    <source>
        <dbReference type="Proteomes" id="UP000605986"/>
    </source>
</evidence>
<evidence type="ECO:0000313" key="1">
    <source>
        <dbReference type="EMBL" id="KAF4447236.1"/>
    </source>
</evidence>
<dbReference type="AlphaFoldDB" id="A0A8H4KC97"/>
<dbReference type="EMBL" id="JAADJG010000411">
    <property type="protein sequence ID" value="KAF4447236.1"/>
    <property type="molecule type" value="Genomic_DNA"/>
</dbReference>
<sequence length="137" mass="14957">MAQSRTSAGDGVIISSGGIPLFHANLSKNDTIPSVNGGILWEDPINKSLSLYGGEYHSKSHLPFNLYSYDILYDEWVLFGSPPEAVQAASYGADVSIPSRGEAYYYGVWLSIGSIQDWSDLPRASNGLIKYEMDTNT</sequence>
<organism evidence="1 2">
    <name type="scientific">Fusarium austroafricanum</name>
    <dbReference type="NCBI Taxonomy" id="2364996"/>
    <lineage>
        <taxon>Eukaryota</taxon>
        <taxon>Fungi</taxon>
        <taxon>Dikarya</taxon>
        <taxon>Ascomycota</taxon>
        <taxon>Pezizomycotina</taxon>
        <taxon>Sordariomycetes</taxon>
        <taxon>Hypocreomycetidae</taxon>
        <taxon>Hypocreales</taxon>
        <taxon>Nectriaceae</taxon>
        <taxon>Fusarium</taxon>
        <taxon>Fusarium concolor species complex</taxon>
    </lineage>
</organism>
<protein>
    <submittedName>
        <fullName evidence="1">Uncharacterized protein</fullName>
    </submittedName>
</protein>
<reference evidence="1" key="1">
    <citation type="submission" date="2020-01" db="EMBL/GenBank/DDBJ databases">
        <title>Identification and distribution of gene clusters putatively required for synthesis of sphingolipid metabolism inhibitors in phylogenetically diverse species of the filamentous fungus Fusarium.</title>
        <authorList>
            <person name="Kim H.-S."/>
            <person name="Busman M."/>
            <person name="Brown D.W."/>
            <person name="Divon H."/>
            <person name="Uhlig S."/>
            <person name="Proctor R.H."/>
        </authorList>
    </citation>
    <scope>NUCLEOTIDE SEQUENCE</scope>
    <source>
        <strain evidence="1">NRRL 53441</strain>
    </source>
</reference>
<proteinExistence type="predicted"/>
<dbReference type="OrthoDB" id="10251809at2759"/>
<accession>A0A8H4KC97</accession>
<name>A0A8H4KC97_9HYPO</name>
<dbReference type="Proteomes" id="UP000605986">
    <property type="component" value="Unassembled WGS sequence"/>
</dbReference>